<evidence type="ECO:0000256" key="2">
    <source>
        <dbReference type="ARBA" id="ARBA00022448"/>
    </source>
</evidence>
<dbReference type="Pfam" id="PF04290">
    <property type="entry name" value="DctQ"/>
    <property type="match status" value="1"/>
</dbReference>
<keyword evidence="12" id="KW-1185">Reference proteome</keyword>
<reference evidence="11" key="1">
    <citation type="submission" date="2021-03" db="EMBL/GenBank/DDBJ databases">
        <title>Genomic Encyclopedia of Type Strains, Phase IV (KMG-IV): sequencing the most valuable type-strain genomes for metagenomic binning, comparative biology and taxonomic classification.</title>
        <authorList>
            <person name="Goeker M."/>
        </authorList>
    </citation>
    <scope>NUCLEOTIDE SEQUENCE</scope>
    <source>
        <strain evidence="11">DSM 107338</strain>
    </source>
</reference>
<dbReference type="GO" id="GO:0022857">
    <property type="term" value="F:transmembrane transporter activity"/>
    <property type="evidence" value="ECO:0007669"/>
    <property type="project" value="TreeGrafter"/>
</dbReference>
<comment type="subcellular location">
    <subcellularLocation>
        <location evidence="1">Cell inner membrane</location>
        <topology evidence="1">Multi-pass membrane protein</topology>
    </subcellularLocation>
</comment>
<evidence type="ECO:0000256" key="8">
    <source>
        <dbReference type="ARBA" id="ARBA00038436"/>
    </source>
</evidence>
<organism evidence="11 12">
    <name type="scientific">Oceanobacillus polygoni</name>
    <dbReference type="NCBI Taxonomy" id="1235259"/>
    <lineage>
        <taxon>Bacteria</taxon>
        <taxon>Bacillati</taxon>
        <taxon>Bacillota</taxon>
        <taxon>Bacilli</taxon>
        <taxon>Bacillales</taxon>
        <taxon>Bacillaceae</taxon>
        <taxon>Oceanobacillus</taxon>
    </lineage>
</organism>
<evidence type="ECO:0000256" key="7">
    <source>
        <dbReference type="ARBA" id="ARBA00023136"/>
    </source>
</evidence>
<evidence type="ECO:0000313" key="11">
    <source>
        <dbReference type="EMBL" id="MBP2079056.1"/>
    </source>
</evidence>
<feature type="transmembrane region" description="Helical" evidence="9">
    <location>
        <begin position="47"/>
        <end position="64"/>
    </location>
</feature>
<accession>A0A9X0YW05</accession>
<keyword evidence="5 9" id="KW-0812">Transmembrane</keyword>
<dbReference type="GO" id="GO:0015740">
    <property type="term" value="P:C4-dicarboxylate transport"/>
    <property type="evidence" value="ECO:0007669"/>
    <property type="project" value="TreeGrafter"/>
</dbReference>
<feature type="transmembrane region" description="Helical" evidence="9">
    <location>
        <begin position="85"/>
        <end position="103"/>
    </location>
</feature>
<proteinExistence type="inferred from homology"/>
<dbReference type="PANTHER" id="PTHR35011">
    <property type="entry name" value="2,3-DIKETO-L-GULONATE TRAP TRANSPORTER SMALL PERMEASE PROTEIN YIAM"/>
    <property type="match status" value="1"/>
</dbReference>
<sequence>MERVNKFLNNMEEYFAVISLLVASLLVFIQVVLRYVFNNSLVWSEEIARYLIIWLILIGSSIAVREKAHATVDAVVAFLPPLPKRIFSILANLMGIVFCFILVRSGTITVSNVVEFGNVTPAIGISMAIPYLSVPVGGALMLYRFIQLLFDDFTSLNKNGKMKSSSVEEGVEK</sequence>
<dbReference type="RefSeq" id="WP_149474290.1">
    <property type="nucleotide sequence ID" value="NZ_JAGGMB010000012.1"/>
</dbReference>
<dbReference type="InterPro" id="IPR007387">
    <property type="entry name" value="TRAP_DctQ"/>
</dbReference>
<evidence type="ECO:0000259" key="10">
    <source>
        <dbReference type="Pfam" id="PF04290"/>
    </source>
</evidence>
<evidence type="ECO:0000313" key="12">
    <source>
        <dbReference type="Proteomes" id="UP001138793"/>
    </source>
</evidence>
<dbReference type="GO" id="GO:0005886">
    <property type="term" value="C:plasma membrane"/>
    <property type="evidence" value="ECO:0007669"/>
    <property type="project" value="UniProtKB-SubCell"/>
</dbReference>
<name>A0A9X0YW05_9BACI</name>
<comment type="similarity">
    <text evidence="8">Belongs to the TRAP transporter small permease family.</text>
</comment>
<evidence type="ECO:0000256" key="9">
    <source>
        <dbReference type="SAM" id="Phobius"/>
    </source>
</evidence>
<evidence type="ECO:0000256" key="6">
    <source>
        <dbReference type="ARBA" id="ARBA00022989"/>
    </source>
</evidence>
<protein>
    <submittedName>
        <fullName evidence="11">TRAP-type C4-dicarboxylate transport system permease small subunit</fullName>
    </submittedName>
</protein>
<dbReference type="OrthoDB" id="9815614at2"/>
<keyword evidence="2" id="KW-0813">Transport</keyword>
<feature type="transmembrane region" description="Helical" evidence="9">
    <location>
        <begin position="14"/>
        <end position="35"/>
    </location>
</feature>
<dbReference type="AlphaFoldDB" id="A0A9X0YW05"/>
<evidence type="ECO:0000256" key="4">
    <source>
        <dbReference type="ARBA" id="ARBA00022519"/>
    </source>
</evidence>
<evidence type="ECO:0000256" key="5">
    <source>
        <dbReference type="ARBA" id="ARBA00022692"/>
    </source>
</evidence>
<feature type="transmembrane region" description="Helical" evidence="9">
    <location>
        <begin position="123"/>
        <end position="143"/>
    </location>
</feature>
<evidence type="ECO:0000256" key="1">
    <source>
        <dbReference type="ARBA" id="ARBA00004429"/>
    </source>
</evidence>
<dbReference type="PANTHER" id="PTHR35011:SF2">
    <property type="entry name" value="2,3-DIKETO-L-GULONATE TRAP TRANSPORTER SMALL PERMEASE PROTEIN YIAM"/>
    <property type="match status" value="1"/>
</dbReference>
<dbReference type="Proteomes" id="UP001138793">
    <property type="component" value="Unassembled WGS sequence"/>
</dbReference>
<feature type="domain" description="Tripartite ATP-independent periplasmic transporters DctQ component" evidence="10">
    <location>
        <begin position="25"/>
        <end position="153"/>
    </location>
</feature>
<keyword evidence="7 9" id="KW-0472">Membrane</keyword>
<gene>
    <name evidence="11" type="ORF">J2Z64_003325</name>
</gene>
<comment type="caution">
    <text evidence="11">The sequence shown here is derived from an EMBL/GenBank/DDBJ whole genome shotgun (WGS) entry which is preliminary data.</text>
</comment>
<keyword evidence="4" id="KW-0997">Cell inner membrane</keyword>
<evidence type="ECO:0000256" key="3">
    <source>
        <dbReference type="ARBA" id="ARBA00022475"/>
    </source>
</evidence>
<dbReference type="EMBL" id="JAGGMB010000012">
    <property type="protein sequence ID" value="MBP2079056.1"/>
    <property type="molecule type" value="Genomic_DNA"/>
</dbReference>
<keyword evidence="6 9" id="KW-1133">Transmembrane helix</keyword>
<keyword evidence="3" id="KW-1003">Cell membrane</keyword>
<dbReference type="InterPro" id="IPR055348">
    <property type="entry name" value="DctQ"/>
</dbReference>